<evidence type="ECO:0000313" key="7">
    <source>
        <dbReference type="Proteomes" id="UP000652761"/>
    </source>
</evidence>
<dbReference type="PANTHER" id="PTHR11064">
    <property type="entry name" value="CCAAT-BINDING TRANSCRIPTION FACTOR-RELATED"/>
    <property type="match status" value="1"/>
</dbReference>
<reference evidence="6" key="1">
    <citation type="submission" date="2017-07" db="EMBL/GenBank/DDBJ databases">
        <title>Taro Niue Genome Assembly and Annotation.</title>
        <authorList>
            <person name="Atibalentja N."/>
            <person name="Keating K."/>
            <person name="Fields C.J."/>
        </authorList>
    </citation>
    <scope>NUCLEOTIDE SEQUENCE</scope>
    <source>
        <strain evidence="6">Niue_2</strain>
        <tissue evidence="6">Leaf</tissue>
    </source>
</reference>
<feature type="domain" description="Transcription factor CBF/NF-Y/archaeal histone" evidence="5">
    <location>
        <begin position="111"/>
        <end position="173"/>
    </location>
</feature>
<evidence type="ECO:0000256" key="3">
    <source>
        <dbReference type="ARBA" id="ARBA00023163"/>
    </source>
</evidence>
<organism evidence="6 7">
    <name type="scientific">Colocasia esculenta</name>
    <name type="common">Wild taro</name>
    <name type="synonym">Arum esculentum</name>
    <dbReference type="NCBI Taxonomy" id="4460"/>
    <lineage>
        <taxon>Eukaryota</taxon>
        <taxon>Viridiplantae</taxon>
        <taxon>Streptophyta</taxon>
        <taxon>Embryophyta</taxon>
        <taxon>Tracheophyta</taxon>
        <taxon>Spermatophyta</taxon>
        <taxon>Magnoliopsida</taxon>
        <taxon>Liliopsida</taxon>
        <taxon>Araceae</taxon>
        <taxon>Aroideae</taxon>
        <taxon>Colocasieae</taxon>
        <taxon>Colocasia</taxon>
    </lineage>
</organism>
<gene>
    <name evidence="6" type="ORF">Taro_013528</name>
</gene>
<dbReference type="GO" id="GO:0000978">
    <property type="term" value="F:RNA polymerase II cis-regulatory region sequence-specific DNA binding"/>
    <property type="evidence" value="ECO:0007669"/>
    <property type="project" value="TreeGrafter"/>
</dbReference>
<protein>
    <recommendedName>
        <fullName evidence="5">Transcription factor CBF/NF-Y/archaeal histone domain-containing protein</fullName>
    </recommendedName>
</protein>
<dbReference type="InterPro" id="IPR027113">
    <property type="entry name" value="Transc_fact_NFYB/HAP3"/>
</dbReference>
<dbReference type="SUPFAM" id="SSF47113">
    <property type="entry name" value="Histone-fold"/>
    <property type="match status" value="1"/>
</dbReference>
<dbReference type="Pfam" id="PF00808">
    <property type="entry name" value="CBFD_NFYB_HMF"/>
    <property type="match status" value="1"/>
</dbReference>
<dbReference type="AlphaFoldDB" id="A0A843UIZ6"/>
<keyword evidence="7" id="KW-1185">Reference proteome</keyword>
<dbReference type="GO" id="GO:0016602">
    <property type="term" value="C:CCAAT-binding factor complex"/>
    <property type="evidence" value="ECO:0007669"/>
    <property type="project" value="InterPro"/>
</dbReference>
<dbReference type="GO" id="GO:0046982">
    <property type="term" value="F:protein heterodimerization activity"/>
    <property type="evidence" value="ECO:0007669"/>
    <property type="project" value="InterPro"/>
</dbReference>
<dbReference type="PRINTS" id="PR00615">
    <property type="entry name" value="CCAATSUBUNTA"/>
</dbReference>
<feature type="compositionally biased region" description="Polar residues" evidence="4">
    <location>
        <begin position="7"/>
        <end position="40"/>
    </location>
</feature>
<dbReference type="CDD" id="cd22907">
    <property type="entry name" value="HFD_NFYB"/>
    <property type="match status" value="1"/>
</dbReference>
<dbReference type="InterPro" id="IPR003958">
    <property type="entry name" value="CBFA_NFYB_domain"/>
</dbReference>
<name>A0A843UIZ6_COLES</name>
<accession>A0A843UIZ6</accession>
<dbReference type="InterPro" id="IPR009072">
    <property type="entry name" value="Histone-fold"/>
</dbReference>
<evidence type="ECO:0000256" key="1">
    <source>
        <dbReference type="ARBA" id="ARBA00009053"/>
    </source>
</evidence>
<evidence type="ECO:0000256" key="2">
    <source>
        <dbReference type="ARBA" id="ARBA00023015"/>
    </source>
</evidence>
<dbReference type="EMBL" id="NMUH01000544">
    <property type="protein sequence ID" value="MQL81063.1"/>
    <property type="molecule type" value="Genomic_DNA"/>
</dbReference>
<evidence type="ECO:0000259" key="5">
    <source>
        <dbReference type="Pfam" id="PF00808"/>
    </source>
</evidence>
<dbReference type="Proteomes" id="UP000652761">
    <property type="component" value="Unassembled WGS sequence"/>
</dbReference>
<comment type="similarity">
    <text evidence="1">Belongs to the NFYB/HAP3 subunit family.</text>
</comment>
<dbReference type="GO" id="GO:0001228">
    <property type="term" value="F:DNA-binding transcription activator activity, RNA polymerase II-specific"/>
    <property type="evidence" value="ECO:0007669"/>
    <property type="project" value="InterPro"/>
</dbReference>
<feature type="region of interest" description="Disordered" evidence="4">
    <location>
        <begin position="339"/>
        <end position="365"/>
    </location>
</feature>
<proteinExistence type="inferred from homology"/>
<comment type="caution">
    <text evidence="6">The sequence shown here is derived from an EMBL/GenBank/DDBJ whole genome shotgun (WGS) entry which is preliminary data.</text>
</comment>
<dbReference type="Gene3D" id="1.10.20.10">
    <property type="entry name" value="Histone, subunit A"/>
    <property type="match status" value="1"/>
</dbReference>
<evidence type="ECO:0000256" key="4">
    <source>
        <dbReference type="SAM" id="MobiDB-lite"/>
    </source>
</evidence>
<keyword evidence="2" id="KW-0805">Transcription regulation</keyword>
<feature type="compositionally biased region" description="Low complexity" evidence="4">
    <location>
        <begin position="340"/>
        <end position="356"/>
    </location>
</feature>
<feature type="compositionally biased region" description="Polar residues" evidence="4">
    <location>
        <begin position="90"/>
        <end position="99"/>
    </location>
</feature>
<dbReference type="PANTHER" id="PTHR11064:SF196">
    <property type="entry name" value="NUCLEAR TRANSCRIPTION FACTOR Y SUBUNIT B-6"/>
    <property type="match status" value="1"/>
</dbReference>
<sequence length="365" mass="39289">MEGGHLNPSNSKFSKSGSAGVPLTSSNELTQASNIRTSGTRPLVPSRSMPSPALPLRDDKDGACSNKPRNKSKVVDDSGSSNINSINNGKTGDTNSTVQGEAGAPREQDRYLPIANVIRLMRKILPTHAKISDDTKESVQECVSEFIGFITSEANERCRLEQRKTITAEDLLCSMAKLGFDDYIGPLTLYLQRYRDAEGSIRGSLRGDCLPPIKRTASDAGLYMPQHQPPPPQYPFMSPNNPHNPCFLQPQALFPGGGGSSFAAMEHGQPPMGPTTMNYLFSDMQPSRAYRAATASGEVGVQPPRAYRTTPYRECAPAPAPAPAPAAYRDAHMYMDMAGASSSSQAADPSQQSPFPGFDPYSANK</sequence>
<evidence type="ECO:0000313" key="6">
    <source>
        <dbReference type="EMBL" id="MQL81063.1"/>
    </source>
</evidence>
<dbReference type="FunFam" id="1.10.20.10:FF:000099">
    <property type="entry name" value="nuclear transcription factor Y subunit beta"/>
    <property type="match status" value="1"/>
</dbReference>
<keyword evidence="3" id="KW-0804">Transcription</keyword>
<feature type="region of interest" description="Disordered" evidence="4">
    <location>
        <begin position="1"/>
        <end position="107"/>
    </location>
</feature>
<feature type="compositionally biased region" description="Low complexity" evidence="4">
    <location>
        <begin position="78"/>
        <end position="89"/>
    </location>
</feature>